<feature type="transmembrane region" description="Helical" evidence="1">
    <location>
        <begin position="12"/>
        <end position="34"/>
    </location>
</feature>
<dbReference type="RefSeq" id="WP_379780828.1">
    <property type="nucleotide sequence ID" value="NZ_JBHSWW010000084.1"/>
</dbReference>
<sequence>MVRIPATVVELFELLALLIGSVAVSGIGVALELTGIEAVSGGELAVGAWALVMGTVALYAGVVALGYEQVLPRARALVT</sequence>
<feature type="domain" description="DUF8151" evidence="2">
    <location>
        <begin position="4"/>
        <end position="77"/>
    </location>
</feature>
<keyword evidence="4" id="KW-1185">Reference proteome</keyword>
<evidence type="ECO:0000313" key="4">
    <source>
        <dbReference type="Proteomes" id="UP001596442"/>
    </source>
</evidence>
<keyword evidence="1" id="KW-0812">Transmembrane</keyword>
<evidence type="ECO:0000256" key="1">
    <source>
        <dbReference type="SAM" id="Phobius"/>
    </source>
</evidence>
<dbReference type="Pfam" id="PF26478">
    <property type="entry name" value="DUF8151"/>
    <property type="match status" value="1"/>
</dbReference>
<evidence type="ECO:0000313" key="3">
    <source>
        <dbReference type="EMBL" id="MFC6753319.1"/>
    </source>
</evidence>
<comment type="caution">
    <text evidence="3">The sequence shown here is derived from an EMBL/GenBank/DDBJ whole genome shotgun (WGS) entry which is preliminary data.</text>
</comment>
<accession>A0ABD5S9Y6</accession>
<keyword evidence="1" id="KW-1133">Transmembrane helix</keyword>
<name>A0ABD5S9Y6_9EURY</name>
<evidence type="ECO:0000259" key="2">
    <source>
        <dbReference type="Pfam" id="PF26478"/>
    </source>
</evidence>
<reference evidence="3 4" key="1">
    <citation type="journal article" date="2019" name="Int. J. Syst. Evol. Microbiol.">
        <title>The Global Catalogue of Microorganisms (GCM) 10K type strain sequencing project: providing services to taxonomists for standard genome sequencing and annotation.</title>
        <authorList>
            <consortium name="The Broad Institute Genomics Platform"/>
            <consortium name="The Broad Institute Genome Sequencing Center for Infectious Disease"/>
            <person name="Wu L."/>
            <person name="Ma J."/>
        </authorList>
    </citation>
    <scope>NUCLEOTIDE SEQUENCE [LARGE SCALE GENOMIC DNA]</scope>
    <source>
        <strain evidence="3 4">CGMCC 1.3239</strain>
    </source>
</reference>
<dbReference type="EMBL" id="JBHSWW010000084">
    <property type="protein sequence ID" value="MFC6753319.1"/>
    <property type="molecule type" value="Genomic_DNA"/>
</dbReference>
<organism evidence="3 4">
    <name type="scientific">Halorubrum tibetense</name>
    <dbReference type="NCBI Taxonomy" id="175631"/>
    <lineage>
        <taxon>Archaea</taxon>
        <taxon>Methanobacteriati</taxon>
        <taxon>Methanobacteriota</taxon>
        <taxon>Stenosarchaea group</taxon>
        <taxon>Halobacteria</taxon>
        <taxon>Halobacteriales</taxon>
        <taxon>Haloferacaceae</taxon>
        <taxon>Halorubrum</taxon>
    </lineage>
</organism>
<dbReference type="Proteomes" id="UP001596442">
    <property type="component" value="Unassembled WGS sequence"/>
</dbReference>
<gene>
    <name evidence="3" type="ORF">ACFQEU_07540</name>
</gene>
<protein>
    <recommendedName>
        <fullName evidence="2">DUF8151 domain-containing protein</fullName>
    </recommendedName>
</protein>
<dbReference type="InterPro" id="IPR058464">
    <property type="entry name" value="DUF8151"/>
</dbReference>
<dbReference type="AlphaFoldDB" id="A0ABD5S9Y6"/>
<proteinExistence type="predicted"/>
<feature type="transmembrane region" description="Helical" evidence="1">
    <location>
        <begin position="46"/>
        <end position="67"/>
    </location>
</feature>
<keyword evidence="1" id="KW-0472">Membrane</keyword>